<gene>
    <name evidence="2" type="ORF">STRTUCAR8_00014</name>
</gene>
<comment type="caution">
    <text evidence="2">The sequence shown here is derived from an EMBL/GenBank/DDBJ whole genome shotgun (WGS) entry which is preliminary data.</text>
</comment>
<feature type="transmembrane region" description="Helical" evidence="1">
    <location>
        <begin position="23"/>
        <end position="47"/>
    </location>
</feature>
<dbReference type="AlphaFoldDB" id="L7FFH1"/>
<reference evidence="2 3" key="1">
    <citation type="journal article" date="2011" name="Plasmid">
        <title>Streptomyces turgidiscabies Car8 contains a modular pathogenicity island that shares virulence genes with other actinobacterial plant pathogens.</title>
        <authorList>
            <person name="Huguet-Tapia J.C."/>
            <person name="Badger J.H."/>
            <person name="Loria R."/>
            <person name="Pettis G.S."/>
        </authorList>
    </citation>
    <scope>NUCLEOTIDE SEQUENCE [LARGE SCALE GENOMIC DNA]</scope>
    <source>
        <strain evidence="2 3">Car8</strain>
    </source>
</reference>
<accession>L7FFH1</accession>
<keyword evidence="1" id="KW-1133">Transmembrane helix</keyword>
<dbReference type="RefSeq" id="WP_006374771.1">
    <property type="nucleotide sequence ID" value="NZ_AEJB01000115.1"/>
</dbReference>
<name>L7FFH1_STRT8</name>
<dbReference type="PATRIC" id="fig|698760.3.peg.1384"/>
<sequence>MSATTPTDAASQPQEPTLPTRMVWPLLILVLALVVLLIGAGLAYVTWRHPSLGTPLGVAVGGVTLFVTTAFALARR</sequence>
<evidence type="ECO:0000256" key="1">
    <source>
        <dbReference type="SAM" id="Phobius"/>
    </source>
</evidence>
<organism evidence="2 3">
    <name type="scientific">Streptomyces turgidiscabies (strain Car8)</name>
    <dbReference type="NCBI Taxonomy" id="698760"/>
    <lineage>
        <taxon>Bacteria</taxon>
        <taxon>Bacillati</taxon>
        <taxon>Actinomycetota</taxon>
        <taxon>Actinomycetes</taxon>
        <taxon>Kitasatosporales</taxon>
        <taxon>Streptomycetaceae</taxon>
        <taxon>Streptomyces</taxon>
    </lineage>
</organism>
<evidence type="ECO:0000313" key="3">
    <source>
        <dbReference type="Proteomes" id="UP000010931"/>
    </source>
</evidence>
<keyword evidence="1" id="KW-0812">Transmembrane</keyword>
<dbReference type="GeneID" id="97407623"/>
<keyword evidence="1" id="KW-0472">Membrane</keyword>
<evidence type="ECO:0000313" key="2">
    <source>
        <dbReference type="EMBL" id="ELP69954.1"/>
    </source>
</evidence>
<feature type="transmembrane region" description="Helical" evidence="1">
    <location>
        <begin position="53"/>
        <end position="74"/>
    </location>
</feature>
<keyword evidence="3" id="KW-1185">Reference proteome</keyword>
<dbReference type="EMBL" id="AEJB01000115">
    <property type="protein sequence ID" value="ELP69954.1"/>
    <property type="molecule type" value="Genomic_DNA"/>
</dbReference>
<proteinExistence type="predicted"/>
<protein>
    <submittedName>
        <fullName evidence="2">Uncharacterized protein</fullName>
    </submittedName>
</protein>
<dbReference type="Proteomes" id="UP000010931">
    <property type="component" value="Unassembled WGS sequence"/>
</dbReference>